<dbReference type="GO" id="GO:0005886">
    <property type="term" value="C:plasma membrane"/>
    <property type="evidence" value="ECO:0007669"/>
    <property type="project" value="TreeGrafter"/>
</dbReference>
<dbReference type="GO" id="GO:0045499">
    <property type="term" value="F:chemorepellent activity"/>
    <property type="evidence" value="ECO:0007669"/>
    <property type="project" value="TreeGrafter"/>
</dbReference>
<dbReference type="SUPFAM" id="SSF101912">
    <property type="entry name" value="Sema domain"/>
    <property type="match status" value="1"/>
</dbReference>
<protein>
    <submittedName>
        <fullName evidence="4">Semaphorin-5B</fullName>
    </submittedName>
</protein>
<dbReference type="GO" id="GO:0030335">
    <property type="term" value="P:positive regulation of cell migration"/>
    <property type="evidence" value="ECO:0007669"/>
    <property type="project" value="TreeGrafter"/>
</dbReference>
<dbReference type="GO" id="GO:0030215">
    <property type="term" value="F:semaphorin receptor binding"/>
    <property type="evidence" value="ECO:0007669"/>
    <property type="project" value="InterPro"/>
</dbReference>
<dbReference type="InterPro" id="IPR027231">
    <property type="entry name" value="Semaphorin"/>
</dbReference>
<accession>A0A4C1UJH0</accession>
<dbReference type="STRING" id="151549.A0A4C1UJH0"/>
<evidence type="ECO:0000313" key="4">
    <source>
        <dbReference type="EMBL" id="GBP26621.1"/>
    </source>
</evidence>
<keyword evidence="5" id="KW-1185">Reference proteome</keyword>
<evidence type="ECO:0000256" key="1">
    <source>
        <dbReference type="ARBA" id="ARBA00022782"/>
    </source>
</evidence>
<comment type="caution">
    <text evidence="4">The sequence shown here is derived from an EMBL/GenBank/DDBJ whole genome shotgun (WGS) entry which is preliminary data.</text>
</comment>
<dbReference type="Proteomes" id="UP000299102">
    <property type="component" value="Unassembled WGS sequence"/>
</dbReference>
<evidence type="ECO:0000256" key="2">
    <source>
        <dbReference type="PROSITE-ProRule" id="PRU00352"/>
    </source>
</evidence>
<dbReference type="PANTHER" id="PTHR11036:SF79">
    <property type="entry name" value="SEMAPHORIN 5C, ISOFORM A"/>
    <property type="match status" value="1"/>
</dbReference>
<evidence type="ECO:0000313" key="5">
    <source>
        <dbReference type="Proteomes" id="UP000299102"/>
    </source>
</evidence>
<name>A0A4C1UJH0_EUMVA</name>
<dbReference type="Gene3D" id="2.130.10.10">
    <property type="entry name" value="YVTN repeat-like/Quinoprotein amine dehydrogenase"/>
    <property type="match status" value="1"/>
</dbReference>
<dbReference type="InterPro" id="IPR015943">
    <property type="entry name" value="WD40/YVTN_repeat-like_dom_sf"/>
</dbReference>
<organism evidence="4 5">
    <name type="scientific">Eumeta variegata</name>
    <name type="common">Bagworm moth</name>
    <name type="synonym">Eumeta japonica</name>
    <dbReference type="NCBI Taxonomy" id="151549"/>
    <lineage>
        <taxon>Eukaryota</taxon>
        <taxon>Metazoa</taxon>
        <taxon>Ecdysozoa</taxon>
        <taxon>Arthropoda</taxon>
        <taxon>Hexapoda</taxon>
        <taxon>Insecta</taxon>
        <taxon>Pterygota</taxon>
        <taxon>Neoptera</taxon>
        <taxon>Endopterygota</taxon>
        <taxon>Lepidoptera</taxon>
        <taxon>Glossata</taxon>
        <taxon>Ditrysia</taxon>
        <taxon>Tineoidea</taxon>
        <taxon>Psychidae</taxon>
        <taxon>Oiketicinae</taxon>
        <taxon>Eumeta</taxon>
    </lineage>
</organism>
<dbReference type="GO" id="GO:0071526">
    <property type="term" value="P:semaphorin-plexin signaling pathway"/>
    <property type="evidence" value="ECO:0007669"/>
    <property type="project" value="TreeGrafter"/>
</dbReference>
<evidence type="ECO:0000259" key="3">
    <source>
        <dbReference type="PROSITE" id="PS51004"/>
    </source>
</evidence>
<reference evidence="4 5" key="1">
    <citation type="journal article" date="2019" name="Commun. Biol.">
        <title>The bagworm genome reveals a unique fibroin gene that provides high tensile strength.</title>
        <authorList>
            <person name="Kono N."/>
            <person name="Nakamura H."/>
            <person name="Ohtoshi R."/>
            <person name="Tomita M."/>
            <person name="Numata K."/>
            <person name="Arakawa K."/>
        </authorList>
    </citation>
    <scope>NUCLEOTIDE SEQUENCE [LARGE SCALE GENOMIC DNA]</scope>
</reference>
<dbReference type="GO" id="GO:0007411">
    <property type="term" value="P:axon guidance"/>
    <property type="evidence" value="ECO:0007669"/>
    <property type="project" value="TreeGrafter"/>
</dbReference>
<dbReference type="InterPro" id="IPR036352">
    <property type="entry name" value="Semap_dom_sf"/>
</dbReference>
<dbReference type="AlphaFoldDB" id="A0A4C1UJH0"/>
<dbReference type="InterPro" id="IPR001627">
    <property type="entry name" value="Semap_dom"/>
</dbReference>
<dbReference type="PROSITE" id="PS51004">
    <property type="entry name" value="SEMA"/>
    <property type="match status" value="1"/>
</dbReference>
<dbReference type="EMBL" id="BGZK01000182">
    <property type="protein sequence ID" value="GBP26621.1"/>
    <property type="molecule type" value="Genomic_DNA"/>
</dbReference>
<dbReference type="PANTHER" id="PTHR11036">
    <property type="entry name" value="SEMAPHORIN"/>
    <property type="match status" value="1"/>
</dbReference>
<proteinExistence type="predicted"/>
<sequence>MRFRERPQKYLKSPRAMGFSSFRAYDLLASDSSVFEDKSSRSFSQLLFEVAREQVIVGARDAIYRLSLRGLRLIEKADWAAPPDKAQLCQDKGQTEEDCHNFIKILLSYGHKLFVCGTNAFKPLCSWREIESIKSVLEWVTGVEKCFPYNPHANVTAILTTAGAYYTGTSTDFSGSDTAICG</sequence>
<keyword evidence="1" id="KW-0221">Differentiation</keyword>
<dbReference type="OrthoDB" id="7137295at2759"/>
<feature type="domain" description="Sema" evidence="3">
    <location>
        <begin position="14"/>
        <end position="182"/>
    </location>
</feature>
<gene>
    <name evidence="4" type="primary">Sema5b</name>
    <name evidence="4" type="ORF">EVAR_18258_1</name>
</gene>
<comment type="caution">
    <text evidence="2">Lacks conserved residue(s) required for the propagation of feature annotation.</text>
</comment>